<feature type="domain" description="DUF2169" evidence="1">
    <location>
        <begin position="214"/>
        <end position="297"/>
    </location>
</feature>
<dbReference type="EMBL" id="JAFREP010000006">
    <property type="protein sequence ID" value="MBO1318683.1"/>
    <property type="molecule type" value="Genomic_DNA"/>
</dbReference>
<organism evidence="3 4">
    <name type="scientific">Acanthopleuribacter pedis</name>
    <dbReference type="NCBI Taxonomy" id="442870"/>
    <lineage>
        <taxon>Bacteria</taxon>
        <taxon>Pseudomonadati</taxon>
        <taxon>Acidobacteriota</taxon>
        <taxon>Holophagae</taxon>
        <taxon>Acanthopleuribacterales</taxon>
        <taxon>Acanthopleuribacteraceae</taxon>
        <taxon>Acanthopleuribacter</taxon>
    </lineage>
</organism>
<dbReference type="AlphaFoldDB" id="A0A8J7QI63"/>
<name>A0A8J7QI63_9BACT</name>
<keyword evidence="4" id="KW-1185">Reference proteome</keyword>
<dbReference type="RefSeq" id="WP_207856612.1">
    <property type="nucleotide sequence ID" value="NZ_JAFREP010000002.1"/>
</dbReference>
<dbReference type="Pfam" id="PF09937">
    <property type="entry name" value="DUF2169"/>
    <property type="match status" value="2"/>
</dbReference>
<evidence type="ECO:0000259" key="1">
    <source>
        <dbReference type="Pfam" id="PF09937"/>
    </source>
</evidence>
<evidence type="ECO:0000313" key="3">
    <source>
        <dbReference type="EMBL" id="MBO1318683.1"/>
    </source>
</evidence>
<proteinExistence type="predicted"/>
<protein>
    <submittedName>
        <fullName evidence="3">DUF2169 domain-containing protein</fullName>
    </submittedName>
</protein>
<dbReference type="InterPro" id="IPR018683">
    <property type="entry name" value="DUF2169"/>
</dbReference>
<accession>A0A8J7QI63</accession>
<evidence type="ECO:0000313" key="4">
    <source>
        <dbReference type="Proteomes" id="UP000664417"/>
    </source>
</evidence>
<sequence length="322" mass="35459">METRNYLPFPNASYRCRDNRKRPLLVAVAKGTFKIEDGKVLKPVQEQKPVLPKDTYFGEPGASSILRPSDFVPAKPRTDVFVNALAHAPGGKPQAQWLAEVQVGIHTAAYKILGRRNWVYSGAESRWMLEDPKPVPTVPLRYEQAYGGRGEVDGEEKVFGKNPLGTGFVAPAHPSDGDKVKAPQIEMPGYPVTELGGDYLPAGLCATYEDWGLHSDDAPYAACNRAHPSLMFPGKVPADAWVTLTNLSPEGRLSFGLPPYQMINLVRYVDGGMLPGAMVLDTIAIDVPNMEVQLTWRLPISLNSEVRVLEFRMEQNAEKNAS</sequence>
<gene>
    <name evidence="2" type="ORF">J3U88_02805</name>
    <name evidence="3" type="ORF">J3U88_09445</name>
</gene>
<feature type="domain" description="DUF2169" evidence="1">
    <location>
        <begin position="22"/>
        <end position="211"/>
    </location>
</feature>
<dbReference type="EMBL" id="JAFREP010000002">
    <property type="protein sequence ID" value="MBO1317376.1"/>
    <property type="molecule type" value="Genomic_DNA"/>
</dbReference>
<dbReference type="Proteomes" id="UP000664417">
    <property type="component" value="Unassembled WGS sequence"/>
</dbReference>
<comment type="caution">
    <text evidence="3">The sequence shown here is derived from an EMBL/GenBank/DDBJ whole genome shotgun (WGS) entry which is preliminary data.</text>
</comment>
<reference evidence="3" key="1">
    <citation type="submission" date="2021-03" db="EMBL/GenBank/DDBJ databases">
        <authorList>
            <person name="Wang G."/>
        </authorList>
    </citation>
    <scope>NUCLEOTIDE SEQUENCE</scope>
    <source>
        <strain evidence="3">KCTC 12899</strain>
    </source>
</reference>
<evidence type="ECO:0000313" key="2">
    <source>
        <dbReference type="EMBL" id="MBO1317376.1"/>
    </source>
</evidence>